<dbReference type="OrthoDB" id="2367075at2759"/>
<evidence type="ECO:0000313" key="1">
    <source>
        <dbReference type="EMBL" id="KIO22962.1"/>
    </source>
</evidence>
<gene>
    <name evidence="1" type="ORF">M407DRAFT_244965</name>
</gene>
<organism evidence="1 2">
    <name type="scientific">Tulasnella calospora MUT 4182</name>
    <dbReference type="NCBI Taxonomy" id="1051891"/>
    <lineage>
        <taxon>Eukaryota</taxon>
        <taxon>Fungi</taxon>
        <taxon>Dikarya</taxon>
        <taxon>Basidiomycota</taxon>
        <taxon>Agaricomycotina</taxon>
        <taxon>Agaricomycetes</taxon>
        <taxon>Cantharellales</taxon>
        <taxon>Tulasnellaceae</taxon>
        <taxon>Tulasnella</taxon>
    </lineage>
</organism>
<keyword evidence="2" id="KW-1185">Reference proteome</keyword>
<dbReference type="HOGENOM" id="CLU_1195629_0_0_1"/>
<dbReference type="Proteomes" id="UP000054248">
    <property type="component" value="Unassembled WGS sequence"/>
</dbReference>
<accession>A0A0C3LNK9</accession>
<dbReference type="EMBL" id="KN823096">
    <property type="protein sequence ID" value="KIO22962.1"/>
    <property type="molecule type" value="Genomic_DNA"/>
</dbReference>
<name>A0A0C3LNK9_9AGAM</name>
<dbReference type="STRING" id="1051891.A0A0C3LNK9"/>
<reference evidence="2" key="2">
    <citation type="submission" date="2015-01" db="EMBL/GenBank/DDBJ databases">
        <title>Evolutionary Origins and Diversification of the Mycorrhizal Mutualists.</title>
        <authorList>
            <consortium name="DOE Joint Genome Institute"/>
            <consortium name="Mycorrhizal Genomics Consortium"/>
            <person name="Kohler A."/>
            <person name="Kuo A."/>
            <person name="Nagy L.G."/>
            <person name="Floudas D."/>
            <person name="Copeland A."/>
            <person name="Barry K.W."/>
            <person name="Cichocki N."/>
            <person name="Veneault-Fourrey C."/>
            <person name="LaButti K."/>
            <person name="Lindquist E.A."/>
            <person name="Lipzen A."/>
            <person name="Lundell T."/>
            <person name="Morin E."/>
            <person name="Murat C."/>
            <person name="Riley R."/>
            <person name="Ohm R."/>
            <person name="Sun H."/>
            <person name="Tunlid A."/>
            <person name="Henrissat B."/>
            <person name="Grigoriev I.V."/>
            <person name="Hibbett D.S."/>
            <person name="Martin F."/>
        </authorList>
    </citation>
    <scope>NUCLEOTIDE SEQUENCE [LARGE SCALE GENOMIC DNA]</scope>
    <source>
        <strain evidence="2">MUT 4182</strain>
    </source>
</reference>
<sequence length="232" mass="26481">MASEVFRDMLTDEHLGSPKEGTEENPIRMEKISRVSLSQVKAFYKIVNCRRFDAEPTLPVKQWSEALQLATMWGFEALRKFIIDHLDSLLDDPLSRIELADQCGVKEWLHPAYAKLCAQGTPPTVKEGRVLGLERFAALCRIREEGMKNGGYSVDDDLDLVEDHPFFKRGGYRNHNPRRQQRSYAYNNYDNDSASGLAQEVPVCQQKCCKPRFELNPREKGYLAAIAKAIDL</sequence>
<proteinExistence type="predicted"/>
<evidence type="ECO:0008006" key="3">
    <source>
        <dbReference type="Google" id="ProtNLM"/>
    </source>
</evidence>
<reference evidence="1 2" key="1">
    <citation type="submission" date="2014-04" db="EMBL/GenBank/DDBJ databases">
        <authorList>
            <consortium name="DOE Joint Genome Institute"/>
            <person name="Kuo A."/>
            <person name="Girlanda M."/>
            <person name="Perotto S."/>
            <person name="Kohler A."/>
            <person name="Nagy L.G."/>
            <person name="Floudas D."/>
            <person name="Copeland A."/>
            <person name="Barry K.W."/>
            <person name="Cichocki N."/>
            <person name="Veneault-Fourrey C."/>
            <person name="LaButti K."/>
            <person name="Lindquist E.A."/>
            <person name="Lipzen A."/>
            <person name="Lundell T."/>
            <person name="Morin E."/>
            <person name="Murat C."/>
            <person name="Sun H."/>
            <person name="Tunlid A."/>
            <person name="Henrissat B."/>
            <person name="Grigoriev I.V."/>
            <person name="Hibbett D.S."/>
            <person name="Martin F."/>
            <person name="Nordberg H.P."/>
            <person name="Cantor M.N."/>
            <person name="Hua S.X."/>
        </authorList>
    </citation>
    <scope>NUCLEOTIDE SEQUENCE [LARGE SCALE GENOMIC DNA]</scope>
    <source>
        <strain evidence="1 2">MUT 4182</strain>
    </source>
</reference>
<dbReference type="AlphaFoldDB" id="A0A0C3LNK9"/>
<evidence type="ECO:0000313" key="2">
    <source>
        <dbReference type="Proteomes" id="UP000054248"/>
    </source>
</evidence>
<protein>
    <recommendedName>
        <fullName evidence="3">BTB domain-containing protein</fullName>
    </recommendedName>
</protein>